<sequence>MTEKQDKIVVQTSVKDESLIAIRRKQMIQGAIKLFKEKGFHRATTREIAKAAGFSIGTLYEYIRSKEDVLYLVCDSIFNEVMNQLSEFPTQSGTLKELKGAIKEYFYLIDGMVDEFTIMYQETKSLKKEALLYVFSKEFEMVAIFEEILKNCVATGELKMSDKEIHLAANNIVVQGQSWAFRKWALHSHHSIDEFIDLQTKMFINGIKGFSAKE</sequence>
<dbReference type="EMBL" id="BMJT01000001">
    <property type="protein sequence ID" value="GGG12373.1"/>
    <property type="molecule type" value="Genomic_DNA"/>
</dbReference>
<dbReference type="InterPro" id="IPR009057">
    <property type="entry name" value="Homeodomain-like_sf"/>
</dbReference>
<evidence type="ECO:0000256" key="3">
    <source>
        <dbReference type="PROSITE-ProRule" id="PRU00335"/>
    </source>
</evidence>
<dbReference type="PANTHER" id="PTHR43479">
    <property type="entry name" value="ACREF/ENVCD OPERON REPRESSOR-RELATED"/>
    <property type="match status" value="1"/>
</dbReference>
<evidence type="ECO:0000256" key="1">
    <source>
        <dbReference type="ARBA" id="ARBA00022491"/>
    </source>
</evidence>
<dbReference type="Gene3D" id="1.10.357.10">
    <property type="entry name" value="Tetracycline Repressor, domain 2"/>
    <property type="match status" value="1"/>
</dbReference>
<dbReference type="InterPro" id="IPR001647">
    <property type="entry name" value="HTH_TetR"/>
</dbReference>
<dbReference type="RefSeq" id="WP_188613276.1">
    <property type="nucleotide sequence ID" value="NZ_BMJT01000001.1"/>
</dbReference>
<feature type="DNA-binding region" description="H-T-H motif" evidence="3">
    <location>
        <begin position="44"/>
        <end position="63"/>
    </location>
</feature>
<dbReference type="InterPro" id="IPR036271">
    <property type="entry name" value="Tet_transcr_reg_TetR-rel_C_sf"/>
</dbReference>
<feature type="domain" description="HTH tetR-type" evidence="4">
    <location>
        <begin position="21"/>
        <end position="81"/>
    </location>
</feature>
<dbReference type="InterPro" id="IPR050624">
    <property type="entry name" value="HTH-type_Tx_Regulator"/>
</dbReference>
<evidence type="ECO:0000313" key="6">
    <source>
        <dbReference type="Proteomes" id="UP000616608"/>
    </source>
</evidence>
<organism evidence="5 6">
    <name type="scientific">Lysinibacillus alkalisoli</name>
    <dbReference type="NCBI Taxonomy" id="1911548"/>
    <lineage>
        <taxon>Bacteria</taxon>
        <taxon>Bacillati</taxon>
        <taxon>Bacillota</taxon>
        <taxon>Bacilli</taxon>
        <taxon>Bacillales</taxon>
        <taxon>Bacillaceae</taxon>
        <taxon>Lysinibacillus</taxon>
    </lineage>
</organism>
<keyword evidence="2 3" id="KW-0238">DNA-binding</keyword>
<dbReference type="PRINTS" id="PR00455">
    <property type="entry name" value="HTHTETR"/>
</dbReference>
<dbReference type="Gene3D" id="1.10.10.60">
    <property type="entry name" value="Homeodomain-like"/>
    <property type="match status" value="1"/>
</dbReference>
<keyword evidence="6" id="KW-1185">Reference proteome</keyword>
<dbReference type="PANTHER" id="PTHR43479:SF11">
    <property type="entry name" value="ACREF_ENVCD OPERON REPRESSOR-RELATED"/>
    <property type="match status" value="1"/>
</dbReference>
<dbReference type="Proteomes" id="UP000616608">
    <property type="component" value="Unassembled WGS sequence"/>
</dbReference>
<dbReference type="GO" id="GO:0003677">
    <property type="term" value="F:DNA binding"/>
    <property type="evidence" value="ECO:0007669"/>
    <property type="project" value="UniProtKB-UniRule"/>
</dbReference>
<keyword evidence="1" id="KW-0678">Repressor</keyword>
<dbReference type="AlphaFoldDB" id="A0A917D672"/>
<dbReference type="PROSITE" id="PS50977">
    <property type="entry name" value="HTH_TETR_2"/>
    <property type="match status" value="1"/>
</dbReference>
<evidence type="ECO:0000259" key="4">
    <source>
        <dbReference type="PROSITE" id="PS50977"/>
    </source>
</evidence>
<evidence type="ECO:0000256" key="2">
    <source>
        <dbReference type="ARBA" id="ARBA00023125"/>
    </source>
</evidence>
<dbReference type="Pfam" id="PF00440">
    <property type="entry name" value="TetR_N"/>
    <property type="match status" value="1"/>
</dbReference>
<name>A0A917D672_9BACI</name>
<comment type="caution">
    <text evidence="5">The sequence shown here is derived from an EMBL/GenBank/DDBJ whole genome shotgun (WGS) entry which is preliminary data.</text>
</comment>
<reference evidence="5" key="2">
    <citation type="submission" date="2020-09" db="EMBL/GenBank/DDBJ databases">
        <authorList>
            <person name="Sun Q."/>
            <person name="Zhou Y."/>
        </authorList>
    </citation>
    <scope>NUCLEOTIDE SEQUENCE</scope>
    <source>
        <strain evidence="5">CGMCC 1.15760</strain>
    </source>
</reference>
<gene>
    <name evidence="5" type="ORF">GCM10007425_03380</name>
</gene>
<dbReference type="SUPFAM" id="SSF48498">
    <property type="entry name" value="Tetracyclin repressor-like, C-terminal domain"/>
    <property type="match status" value="1"/>
</dbReference>
<accession>A0A917D672</accession>
<proteinExistence type="predicted"/>
<dbReference type="SUPFAM" id="SSF46689">
    <property type="entry name" value="Homeodomain-like"/>
    <property type="match status" value="1"/>
</dbReference>
<evidence type="ECO:0000313" key="5">
    <source>
        <dbReference type="EMBL" id="GGG12373.1"/>
    </source>
</evidence>
<reference evidence="5" key="1">
    <citation type="journal article" date="2014" name="Int. J. Syst. Evol. Microbiol.">
        <title>Complete genome sequence of Corynebacterium casei LMG S-19264T (=DSM 44701T), isolated from a smear-ripened cheese.</title>
        <authorList>
            <consortium name="US DOE Joint Genome Institute (JGI-PGF)"/>
            <person name="Walter F."/>
            <person name="Albersmeier A."/>
            <person name="Kalinowski J."/>
            <person name="Ruckert C."/>
        </authorList>
    </citation>
    <scope>NUCLEOTIDE SEQUENCE</scope>
    <source>
        <strain evidence="5">CGMCC 1.15760</strain>
    </source>
</reference>
<protein>
    <submittedName>
        <fullName evidence="5">TetR family transcriptional regulator</fullName>
    </submittedName>
</protein>